<comment type="caution">
    <text evidence="1">The sequence shown here is derived from an EMBL/GenBank/DDBJ whole genome shotgun (WGS) entry which is preliminary data.</text>
</comment>
<evidence type="ECO:0000313" key="2">
    <source>
        <dbReference type="Proteomes" id="UP001054821"/>
    </source>
</evidence>
<evidence type="ECO:0000313" key="1">
    <source>
        <dbReference type="EMBL" id="KAI5337811.1"/>
    </source>
</evidence>
<dbReference type="AlphaFoldDB" id="A0AAD4W754"/>
<proteinExistence type="predicted"/>
<organism evidence="1 2">
    <name type="scientific">Prunus dulcis</name>
    <name type="common">Almond</name>
    <name type="synonym">Amygdalus dulcis</name>
    <dbReference type="NCBI Taxonomy" id="3755"/>
    <lineage>
        <taxon>Eukaryota</taxon>
        <taxon>Viridiplantae</taxon>
        <taxon>Streptophyta</taxon>
        <taxon>Embryophyta</taxon>
        <taxon>Tracheophyta</taxon>
        <taxon>Spermatophyta</taxon>
        <taxon>Magnoliopsida</taxon>
        <taxon>eudicotyledons</taxon>
        <taxon>Gunneridae</taxon>
        <taxon>Pentapetalae</taxon>
        <taxon>rosids</taxon>
        <taxon>fabids</taxon>
        <taxon>Rosales</taxon>
        <taxon>Rosaceae</taxon>
        <taxon>Amygdaloideae</taxon>
        <taxon>Amygdaleae</taxon>
        <taxon>Prunus</taxon>
    </lineage>
</organism>
<dbReference type="EMBL" id="JAJFAZ020000003">
    <property type="protein sequence ID" value="KAI5337811.1"/>
    <property type="molecule type" value="Genomic_DNA"/>
</dbReference>
<name>A0AAD4W754_PRUDU</name>
<sequence>MIDMEMPLQNSIMIEEVGNAIKEKTIKGGVLEIMDEGRPVSKWVKEGEDMNDFTDRLVGLVGLTHHEP</sequence>
<gene>
    <name evidence="1" type="ORF">L3X38_017082</name>
</gene>
<protein>
    <submittedName>
        <fullName evidence="1">Uncharacterized protein</fullName>
    </submittedName>
</protein>
<dbReference type="Proteomes" id="UP001054821">
    <property type="component" value="Chromosome 3"/>
</dbReference>
<keyword evidence="2" id="KW-1185">Reference proteome</keyword>
<reference evidence="1 2" key="1">
    <citation type="journal article" date="2022" name="G3 (Bethesda)">
        <title>Whole-genome sequence and methylome profiling of the almond [Prunus dulcis (Mill.) D.A. Webb] cultivar 'Nonpareil'.</title>
        <authorList>
            <person name="D'Amico-Willman K.M."/>
            <person name="Ouma W.Z."/>
            <person name="Meulia T."/>
            <person name="Sideli G.M."/>
            <person name="Gradziel T.M."/>
            <person name="Fresnedo-Ramirez J."/>
        </authorList>
    </citation>
    <scope>NUCLEOTIDE SEQUENCE [LARGE SCALE GENOMIC DNA]</scope>
    <source>
        <tissue evidence="1">Leaf</tissue>
    </source>
</reference>
<accession>A0AAD4W754</accession>